<accession>A0A2H1V7S9</accession>
<sequence length="137" mass="15246">MKKCGRAVLRHEQAGSTGVIPRPHRKPTQQRTCVMPLVFQVSMGDGDCLPSGDTSARLPACYIKKAYIQKKKSAETSTGNPKIVVKVNDPVEPVPSHPENTIVVEEILRSNKPIYFLARVDGSDEDSCYYSFCMWMS</sequence>
<gene>
    <name evidence="2" type="ORF">SFRICE_020361</name>
</gene>
<proteinExistence type="predicted"/>
<organism evidence="2">
    <name type="scientific">Spodoptera frugiperda</name>
    <name type="common">Fall armyworm</name>
    <dbReference type="NCBI Taxonomy" id="7108"/>
    <lineage>
        <taxon>Eukaryota</taxon>
        <taxon>Metazoa</taxon>
        <taxon>Ecdysozoa</taxon>
        <taxon>Arthropoda</taxon>
        <taxon>Hexapoda</taxon>
        <taxon>Insecta</taxon>
        <taxon>Pterygota</taxon>
        <taxon>Neoptera</taxon>
        <taxon>Endopterygota</taxon>
        <taxon>Lepidoptera</taxon>
        <taxon>Glossata</taxon>
        <taxon>Ditrysia</taxon>
        <taxon>Noctuoidea</taxon>
        <taxon>Noctuidae</taxon>
        <taxon>Amphipyrinae</taxon>
        <taxon>Spodoptera</taxon>
    </lineage>
</organism>
<protein>
    <submittedName>
        <fullName evidence="2">SFRICE_020361</fullName>
    </submittedName>
</protein>
<dbReference type="EMBL" id="ODYU01001125">
    <property type="protein sequence ID" value="SOQ36900.1"/>
    <property type="molecule type" value="Genomic_DNA"/>
</dbReference>
<evidence type="ECO:0000313" key="2">
    <source>
        <dbReference type="EMBL" id="SOQ36900.1"/>
    </source>
</evidence>
<feature type="region of interest" description="Disordered" evidence="1">
    <location>
        <begin position="1"/>
        <end position="29"/>
    </location>
</feature>
<evidence type="ECO:0000256" key="1">
    <source>
        <dbReference type="SAM" id="MobiDB-lite"/>
    </source>
</evidence>
<reference evidence="2" key="1">
    <citation type="submission" date="2016-07" db="EMBL/GenBank/DDBJ databases">
        <authorList>
            <person name="Bretaudeau A."/>
        </authorList>
    </citation>
    <scope>NUCLEOTIDE SEQUENCE</scope>
    <source>
        <strain evidence="2">Rice</strain>
        <tissue evidence="2">Whole body</tissue>
    </source>
</reference>
<dbReference type="AlphaFoldDB" id="A0A2H1V7S9"/>
<name>A0A2H1V7S9_SPOFR</name>